<comment type="caution">
    <text evidence="1">The sequence shown here is derived from an EMBL/GenBank/DDBJ whole genome shotgun (WGS) entry which is preliminary data.</text>
</comment>
<dbReference type="InterPro" id="IPR036397">
    <property type="entry name" value="RNaseH_sf"/>
</dbReference>
<dbReference type="Proteomes" id="UP000887116">
    <property type="component" value="Unassembled WGS sequence"/>
</dbReference>
<accession>A0A8X6G7A4</accession>
<evidence type="ECO:0008006" key="3">
    <source>
        <dbReference type="Google" id="ProtNLM"/>
    </source>
</evidence>
<dbReference type="GO" id="GO:0003676">
    <property type="term" value="F:nucleic acid binding"/>
    <property type="evidence" value="ECO:0007669"/>
    <property type="project" value="InterPro"/>
</dbReference>
<dbReference type="AlphaFoldDB" id="A0A8X6G7A4"/>
<gene>
    <name evidence="1" type="ORF">TNCT_572991</name>
</gene>
<evidence type="ECO:0000313" key="1">
    <source>
        <dbReference type="EMBL" id="GFQ98575.1"/>
    </source>
</evidence>
<evidence type="ECO:0000313" key="2">
    <source>
        <dbReference type="Proteomes" id="UP000887116"/>
    </source>
</evidence>
<reference evidence="1" key="1">
    <citation type="submission" date="2020-07" db="EMBL/GenBank/DDBJ databases">
        <title>Multicomponent nature underlies the extraordinary mechanical properties of spider dragline silk.</title>
        <authorList>
            <person name="Kono N."/>
            <person name="Nakamura H."/>
            <person name="Mori M."/>
            <person name="Yoshida Y."/>
            <person name="Ohtoshi R."/>
            <person name="Malay A.D."/>
            <person name="Moran D.A.P."/>
            <person name="Tomita M."/>
            <person name="Numata K."/>
            <person name="Arakawa K."/>
        </authorList>
    </citation>
    <scope>NUCLEOTIDE SEQUENCE</scope>
</reference>
<organism evidence="1 2">
    <name type="scientific">Trichonephila clavata</name>
    <name type="common">Joro spider</name>
    <name type="synonym">Nephila clavata</name>
    <dbReference type="NCBI Taxonomy" id="2740835"/>
    <lineage>
        <taxon>Eukaryota</taxon>
        <taxon>Metazoa</taxon>
        <taxon>Ecdysozoa</taxon>
        <taxon>Arthropoda</taxon>
        <taxon>Chelicerata</taxon>
        <taxon>Arachnida</taxon>
        <taxon>Araneae</taxon>
        <taxon>Araneomorphae</taxon>
        <taxon>Entelegynae</taxon>
        <taxon>Araneoidea</taxon>
        <taxon>Nephilidae</taxon>
        <taxon>Trichonephila</taxon>
    </lineage>
</organism>
<name>A0A8X6G7A4_TRICU</name>
<dbReference type="EMBL" id="BMAO01024900">
    <property type="protein sequence ID" value="GFQ98575.1"/>
    <property type="molecule type" value="Genomic_DNA"/>
</dbReference>
<dbReference type="Gene3D" id="3.30.420.10">
    <property type="entry name" value="Ribonuclease H-like superfamily/Ribonuclease H"/>
    <property type="match status" value="1"/>
</dbReference>
<protein>
    <recommendedName>
        <fullName evidence="3">RNase H type-1 domain-containing protein</fullName>
    </recommendedName>
</protein>
<keyword evidence="2" id="KW-1185">Reference proteome</keyword>
<proteinExistence type="predicted"/>
<sequence>MNEPTPINKVNGTKLIDSQPKEVYVFVFNDGSSNKTFEDEGAGINFTFPPDNPTKHFIVRSGKIASNYTCELLEIQTALNKYYIKPSEKERSKWLIIFRDCKDALQAIHKSYLGLITNIHYTFRQLTSLKAMHHAKYPSTC</sequence>